<dbReference type="SMART" id="SM00342">
    <property type="entry name" value="HTH_ARAC"/>
    <property type="match status" value="1"/>
</dbReference>
<dbReference type="KEGG" id="pms:KNP414_07822"/>
<keyword evidence="2" id="KW-1003">Cell membrane</keyword>
<dbReference type="PROSITE" id="PS01124">
    <property type="entry name" value="HTH_ARAC_FAMILY_2"/>
    <property type="match status" value="1"/>
</dbReference>
<keyword evidence="6" id="KW-0238">DNA-binding</keyword>
<protein>
    <submittedName>
        <fullName evidence="11">Transcriptional regulator, AraC family</fullName>
    </submittedName>
</protein>
<organism evidence="11 12">
    <name type="scientific">Paenibacillus mucilaginosus (strain KNP414)</name>
    <dbReference type="NCBI Taxonomy" id="1036673"/>
    <lineage>
        <taxon>Bacteria</taxon>
        <taxon>Bacillati</taxon>
        <taxon>Bacillota</taxon>
        <taxon>Bacilli</taxon>
        <taxon>Bacillales</taxon>
        <taxon>Paenibacillaceae</taxon>
        <taxon>Paenibacillus</taxon>
    </lineage>
</organism>
<reference evidence="11 12" key="2">
    <citation type="journal article" date="2013" name="Genome Announc.">
        <title>Genome Sequence of Growth-Improving Paenibacillus mucilaginosus Strain KNP414.</title>
        <authorList>
            <person name="Lu J.J."/>
            <person name="Wang J.F."/>
            <person name="Hu X.F."/>
        </authorList>
    </citation>
    <scope>NUCLEOTIDE SEQUENCE [LARGE SCALE GENOMIC DNA]</scope>
    <source>
        <strain evidence="11 12">KNP414</strain>
    </source>
</reference>
<dbReference type="Proteomes" id="UP000006620">
    <property type="component" value="Chromosome"/>
</dbReference>
<dbReference type="InterPro" id="IPR020449">
    <property type="entry name" value="Tscrpt_reg_AraC-type_HTH"/>
</dbReference>
<keyword evidence="4 9" id="KW-1133">Transmembrane helix</keyword>
<dbReference type="PANTHER" id="PTHR43280">
    <property type="entry name" value="ARAC-FAMILY TRANSCRIPTIONAL REGULATOR"/>
    <property type="match status" value="1"/>
</dbReference>
<evidence type="ECO:0000313" key="12">
    <source>
        <dbReference type="Proteomes" id="UP000006620"/>
    </source>
</evidence>
<dbReference type="GO" id="GO:0005886">
    <property type="term" value="C:plasma membrane"/>
    <property type="evidence" value="ECO:0007669"/>
    <property type="project" value="UniProtKB-SubCell"/>
</dbReference>
<comment type="subcellular location">
    <subcellularLocation>
        <location evidence="1">Cell membrane</location>
        <topology evidence="1">Multi-pass membrane protein</topology>
    </subcellularLocation>
</comment>
<dbReference type="PRINTS" id="PR00032">
    <property type="entry name" value="HTHARAC"/>
</dbReference>
<dbReference type="AlphaFoldDB" id="F8FIT0"/>
<dbReference type="Gene3D" id="3.30.450.20">
    <property type="entry name" value="PAS domain"/>
    <property type="match status" value="1"/>
</dbReference>
<accession>F8FIT0</accession>
<dbReference type="EMBL" id="CP002869">
    <property type="protein sequence ID" value="AEI46308.1"/>
    <property type="molecule type" value="Genomic_DNA"/>
</dbReference>
<keyword evidence="5" id="KW-0805">Transcription regulation</keyword>
<dbReference type="RefSeq" id="WP_013921455.1">
    <property type="nucleotide sequence ID" value="NC_015690.1"/>
</dbReference>
<evidence type="ECO:0000256" key="9">
    <source>
        <dbReference type="SAM" id="Phobius"/>
    </source>
</evidence>
<evidence type="ECO:0000313" key="11">
    <source>
        <dbReference type="EMBL" id="AEI46308.1"/>
    </source>
</evidence>
<dbReference type="Pfam" id="PF02743">
    <property type="entry name" value="dCache_1"/>
    <property type="match status" value="1"/>
</dbReference>
<evidence type="ECO:0000256" key="7">
    <source>
        <dbReference type="ARBA" id="ARBA00023136"/>
    </source>
</evidence>
<dbReference type="HOGENOM" id="CLU_019175_2_0_9"/>
<evidence type="ECO:0000256" key="6">
    <source>
        <dbReference type="ARBA" id="ARBA00023125"/>
    </source>
</evidence>
<evidence type="ECO:0000259" key="10">
    <source>
        <dbReference type="PROSITE" id="PS01124"/>
    </source>
</evidence>
<evidence type="ECO:0000256" key="1">
    <source>
        <dbReference type="ARBA" id="ARBA00004651"/>
    </source>
</evidence>
<dbReference type="PANTHER" id="PTHR43280:SF10">
    <property type="entry name" value="REGULATORY PROTEIN POCR"/>
    <property type="match status" value="1"/>
</dbReference>
<dbReference type="InterPro" id="IPR018060">
    <property type="entry name" value="HTH_AraC"/>
</dbReference>
<dbReference type="GO" id="GO:0043565">
    <property type="term" value="F:sequence-specific DNA binding"/>
    <property type="evidence" value="ECO:0007669"/>
    <property type="project" value="InterPro"/>
</dbReference>
<dbReference type="Gene3D" id="1.10.10.60">
    <property type="entry name" value="Homeodomain-like"/>
    <property type="match status" value="2"/>
</dbReference>
<keyword evidence="7 9" id="KW-0472">Membrane</keyword>
<dbReference type="Pfam" id="PF12833">
    <property type="entry name" value="HTH_18"/>
    <property type="match status" value="1"/>
</dbReference>
<sequence>MSKYSWYTKMILFGCLLSILPVLALGFFSYLKSAESIQSQVNLGNIQIMKQTNGNVEQVLKRLDQNLTNLSNSTLMQDALYSHLDYYNFQIYNNLRREMSLMQSIDTQVTDIVLMNAANGWVINNSGLFALDNYPARDKLLEFQKLPLNSTWVLHESGILGETMPGRCAYTLSQVRKLPLLSSEKRGVVYASIPACSLAAMIKDDTEKQEVMIFDKDFRIMVHPDETLIGKRLPEIGYMNEQDLAQFTEEKVGQFETDLPDGRASVTYVRSEFNGWIYASFTEISAITEEARSIGWFTLVVCLVLAGMSVGAVWLGSRRMYTPIRGIVRAISDRLPDPTMKEQNEFQLIHEHIQDMFRSNTSLKHELHQNTQQVRTFFLTRWYQGNVKQGELEDKMALYGYAPVIASWEHLAVLTLQIDRLEQTRYDAKDLDLLLFAANNIIEDLIPSQNRLTPVIVDQTQATLVGQGNMTPEEFNAYLYEVTESIQTHIRSFLDLVVSIGISLPFRTLSKAPRAYHEGMEALKHRLKLGEGVIIHYANVNSGKHTLISPFPQQVENELIDSIKLADEERADELLQQWMGEVFHKERSPQEYQTSLIRLLNHLMGVMQESGIALNVIQPEDGSLYEELLQLYVPKDIEKWFRKRIVGPMIGVFRDRSDSQFRSLSEEIIDLIHQHFDTDLTLEECAAKLHYNASYLSSVFKKETNLSFSDYLTTYRFQMAKQWLVETDMPIKDIAQKLGYNNPQNFIRSFRKLEDMTPGQYRTKYAGKEG</sequence>
<dbReference type="InterPro" id="IPR033479">
    <property type="entry name" value="dCache_1"/>
</dbReference>
<dbReference type="InterPro" id="IPR009057">
    <property type="entry name" value="Homeodomain-like_sf"/>
</dbReference>
<feature type="transmembrane region" description="Helical" evidence="9">
    <location>
        <begin position="294"/>
        <end position="315"/>
    </location>
</feature>
<gene>
    <name evidence="11" type="ordered locus">KNP414_07822</name>
</gene>
<evidence type="ECO:0000256" key="8">
    <source>
        <dbReference type="ARBA" id="ARBA00023163"/>
    </source>
</evidence>
<keyword evidence="3 9" id="KW-0812">Transmembrane</keyword>
<dbReference type="SUPFAM" id="SSF46689">
    <property type="entry name" value="Homeodomain-like"/>
    <property type="match status" value="2"/>
</dbReference>
<evidence type="ECO:0000256" key="4">
    <source>
        <dbReference type="ARBA" id="ARBA00022989"/>
    </source>
</evidence>
<dbReference type="PATRIC" id="fig|1036673.3.peg.7295"/>
<evidence type="ECO:0000256" key="2">
    <source>
        <dbReference type="ARBA" id="ARBA00022475"/>
    </source>
</evidence>
<keyword evidence="8" id="KW-0804">Transcription</keyword>
<feature type="domain" description="HTH araC/xylS-type" evidence="10">
    <location>
        <begin position="666"/>
        <end position="764"/>
    </location>
</feature>
<dbReference type="GO" id="GO:0003700">
    <property type="term" value="F:DNA-binding transcription factor activity"/>
    <property type="evidence" value="ECO:0007669"/>
    <property type="project" value="InterPro"/>
</dbReference>
<evidence type="ECO:0000256" key="5">
    <source>
        <dbReference type="ARBA" id="ARBA00023015"/>
    </source>
</evidence>
<reference evidence="12" key="1">
    <citation type="submission" date="2011-06" db="EMBL/GenBank/DDBJ databases">
        <title>Complete genome sequence of Paenibacillus mucilaginosus KNP414.</title>
        <authorList>
            <person name="Wang J."/>
            <person name="Hu S."/>
            <person name="Hu X."/>
            <person name="Zhang B."/>
            <person name="Dong D."/>
            <person name="Zhang S."/>
            <person name="Zhao K."/>
            <person name="Wu D."/>
        </authorList>
    </citation>
    <scope>NUCLEOTIDE SEQUENCE [LARGE SCALE GENOMIC DNA]</scope>
    <source>
        <strain evidence="12">KNP414</strain>
    </source>
</reference>
<name>F8FIT0_PAEMK</name>
<proteinExistence type="predicted"/>
<evidence type="ECO:0000256" key="3">
    <source>
        <dbReference type="ARBA" id="ARBA00022692"/>
    </source>
</evidence>